<feature type="region of interest" description="Disordered" evidence="1">
    <location>
        <begin position="32"/>
        <end position="131"/>
    </location>
</feature>
<dbReference type="InterPro" id="IPR050870">
    <property type="entry name" value="FAST_kinase"/>
</dbReference>
<feature type="compositionally biased region" description="Acidic residues" evidence="1">
    <location>
        <begin position="669"/>
        <end position="679"/>
    </location>
</feature>
<dbReference type="RefSeq" id="XP_002951491.1">
    <property type="nucleotide sequence ID" value="XM_002951445.1"/>
</dbReference>
<feature type="compositionally biased region" description="Low complexity" evidence="1">
    <location>
        <begin position="1656"/>
        <end position="1678"/>
    </location>
</feature>
<feature type="compositionally biased region" description="Low complexity" evidence="1">
    <location>
        <begin position="902"/>
        <end position="914"/>
    </location>
</feature>
<feature type="region of interest" description="Disordered" evidence="1">
    <location>
        <begin position="378"/>
        <end position="419"/>
    </location>
</feature>
<evidence type="ECO:0000313" key="5">
    <source>
        <dbReference type="EMBL" id="EFJ47302.1"/>
    </source>
</evidence>
<dbReference type="Pfam" id="PF26188">
    <property type="entry name" value="RESC6"/>
    <property type="match status" value="1"/>
</dbReference>
<feature type="region of interest" description="Disordered" evidence="1">
    <location>
        <begin position="1656"/>
        <end position="1720"/>
    </location>
</feature>
<evidence type="ECO:0000256" key="2">
    <source>
        <dbReference type="SAM" id="Phobius"/>
    </source>
</evidence>
<reference evidence="5 6" key="1">
    <citation type="journal article" date="2010" name="Science">
        <title>Genomic analysis of organismal complexity in the multicellular green alga Volvox carteri.</title>
        <authorList>
            <person name="Prochnik S.E."/>
            <person name="Umen J."/>
            <person name="Nedelcu A.M."/>
            <person name="Hallmann A."/>
            <person name="Miller S.M."/>
            <person name="Nishii I."/>
            <person name="Ferris P."/>
            <person name="Kuo A."/>
            <person name="Mitros T."/>
            <person name="Fritz-Laylin L.K."/>
            <person name="Hellsten U."/>
            <person name="Chapman J."/>
            <person name="Simakov O."/>
            <person name="Rensing S.A."/>
            <person name="Terry A."/>
            <person name="Pangilinan J."/>
            <person name="Kapitonov V."/>
            <person name="Jurka J."/>
            <person name="Salamov A."/>
            <person name="Shapiro H."/>
            <person name="Schmutz J."/>
            <person name="Grimwood J."/>
            <person name="Lindquist E."/>
            <person name="Lucas S."/>
            <person name="Grigoriev I.V."/>
            <person name="Schmitt R."/>
            <person name="Kirk D."/>
            <person name="Rokhsar D.S."/>
        </authorList>
    </citation>
    <scope>NUCLEOTIDE SEQUENCE [LARGE SCALE GENOMIC DNA]</scope>
    <source>
        <strain evidence="6">f. Nagariensis / Eve</strain>
    </source>
</reference>
<feature type="compositionally biased region" description="Basic and acidic residues" evidence="1">
    <location>
        <begin position="399"/>
        <end position="408"/>
    </location>
</feature>
<feature type="compositionally biased region" description="Low complexity" evidence="1">
    <location>
        <begin position="1983"/>
        <end position="1996"/>
    </location>
</feature>
<keyword evidence="6" id="KW-1185">Reference proteome</keyword>
<feature type="region of interest" description="Disordered" evidence="1">
    <location>
        <begin position="1405"/>
        <end position="1444"/>
    </location>
</feature>
<dbReference type="GO" id="GO:1901259">
    <property type="term" value="P:chloroplast rRNA processing"/>
    <property type="evidence" value="ECO:0007669"/>
    <property type="project" value="TreeGrafter"/>
</dbReference>
<feature type="compositionally biased region" description="Polar residues" evidence="1">
    <location>
        <begin position="122"/>
        <end position="131"/>
    </location>
</feature>
<feature type="compositionally biased region" description="Gly residues" evidence="1">
    <location>
        <begin position="577"/>
        <end position="596"/>
    </location>
</feature>
<dbReference type="GeneID" id="9615575"/>
<accession>D8TYZ1</accession>
<dbReference type="PANTHER" id="PTHR21228:SF40">
    <property type="entry name" value="LD45607P"/>
    <property type="match status" value="1"/>
</dbReference>
<feature type="region of interest" description="Disordered" evidence="1">
    <location>
        <begin position="1500"/>
        <end position="1583"/>
    </location>
</feature>
<dbReference type="GO" id="GO:0044528">
    <property type="term" value="P:regulation of mitochondrial mRNA stability"/>
    <property type="evidence" value="ECO:0007669"/>
    <property type="project" value="TreeGrafter"/>
</dbReference>
<dbReference type="InParanoid" id="D8TYZ1"/>
<protein>
    <submittedName>
        <fullName evidence="5">Uncharacterized protein</fullName>
    </submittedName>
</protein>
<feature type="compositionally biased region" description="Basic and acidic residues" evidence="1">
    <location>
        <begin position="1786"/>
        <end position="1795"/>
    </location>
</feature>
<feature type="transmembrane region" description="Helical" evidence="2">
    <location>
        <begin position="1079"/>
        <end position="1102"/>
    </location>
</feature>
<dbReference type="InterPro" id="IPR013584">
    <property type="entry name" value="RAP"/>
</dbReference>
<dbReference type="EMBL" id="GL378345">
    <property type="protein sequence ID" value="EFJ47302.1"/>
    <property type="molecule type" value="Genomic_DNA"/>
</dbReference>
<keyword evidence="2" id="KW-0812">Transmembrane</keyword>
<feature type="compositionally biased region" description="Low complexity" evidence="1">
    <location>
        <begin position="78"/>
        <end position="111"/>
    </location>
</feature>
<dbReference type="InterPro" id="IPR058917">
    <property type="entry name" value="RESC6_dom"/>
</dbReference>
<feature type="domain" description="RAP" evidence="3">
    <location>
        <begin position="1029"/>
        <end position="1061"/>
    </location>
</feature>
<dbReference type="GO" id="GO:0009507">
    <property type="term" value="C:chloroplast"/>
    <property type="evidence" value="ECO:0007669"/>
    <property type="project" value="GOC"/>
</dbReference>
<feature type="region of interest" description="Disordered" evidence="1">
    <location>
        <begin position="898"/>
        <end position="922"/>
    </location>
</feature>
<feature type="domain" description="RNA-editing substrate-binding complex 6 protein" evidence="4">
    <location>
        <begin position="1221"/>
        <end position="1346"/>
    </location>
</feature>
<feature type="region of interest" description="Disordered" evidence="1">
    <location>
        <begin position="1981"/>
        <end position="2010"/>
    </location>
</feature>
<evidence type="ECO:0000313" key="6">
    <source>
        <dbReference type="Proteomes" id="UP000001058"/>
    </source>
</evidence>
<feature type="region of interest" description="Disordered" evidence="1">
    <location>
        <begin position="154"/>
        <end position="255"/>
    </location>
</feature>
<feature type="region of interest" description="Disordered" evidence="1">
    <location>
        <begin position="576"/>
        <end position="605"/>
    </location>
</feature>
<keyword evidence="2" id="KW-0472">Membrane</keyword>
<dbReference type="GO" id="GO:0035770">
    <property type="term" value="C:ribonucleoprotein granule"/>
    <property type="evidence" value="ECO:0007669"/>
    <property type="project" value="TreeGrafter"/>
</dbReference>
<evidence type="ECO:0000259" key="4">
    <source>
        <dbReference type="Pfam" id="PF26188"/>
    </source>
</evidence>
<feature type="compositionally biased region" description="Basic and acidic residues" evidence="1">
    <location>
        <begin position="50"/>
        <end position="63"/>
    </location>
</feature>
<feature type="compositionally biased region" description="Gly residues" evidence="1">
    <location>
        <begin position="244"/>
        <end position="255"/>
    </location>
</feature>
<proteinExistence type="predicted"/>
<feature type="region of interest" description="Disordered" evidence="1">
    <location>
        <begin position="1762"/>
        <end position="1801"/>
    </location>
</feature>
<dbReference type="PANTHER" id="PTHR21228">
    <property type="entry name" value="FAST LEU-RICH DOMAIN-CONTAINING"/>
    <property type="match status" value="1"/>
</dbReference>
<feature type="compositionally biased region" description="Low complexity" evidence="1">
    <location>
        <begin position="683"/>
        <end position="694"/>
    </location>
</feature>
<dbReference type="OrthoDB" id="550033at2759"/>
<dbReference type="GO" id="GO:0000963">
    <property type="term" value="P:mitochondrial RNA processing"/>
    <property type="evidence" value="ECO:0007669"/>
    <property type="project" value="TreeGrafter"/>
</dbReference>
<dbReference type="Proteomes" id="UP000001058">
    <property type="component" value="Unassembled WGS sequence"/>
</dbReference>
<dbReference type="KEGG" id="vcn:VOLCADRAFT_92047"/>
<feature type="compositionally biased region" description="Gly residues" evidence="1">
    <location>
        <begin position="1500"/>
        <end position="1525"/>
    </location>
</feature>
<feature type="compositionally biased region" description="Basic and acidic residues" evidence="1">
    <location>
        <begin position="1526"/>
        <end position="1557"/>
    </location>
</feature>
<evidence type="ECO:0000259" key="3">
    <source>
        <dbReference type="Pfam" id="PF08373"/>
    </source>
</evidence>
<feature type="compositionally biased region" description="Gly residues" evidence="1">
    <location>
        <begin position="1562"/>
        <end position="1573"/>
    </location>
</feature>
<feature type="region of interest" description="Disordered" evidence="1">
    <location>
        <begin position="652"/>
        <end position="715"/>
    </location>
</feature>
<keyword evidence="2" id="KW-1133">Transmembrane helix</keyword>
<name>D8TYZ1_VOLCA</name>
<evidence type="ECO:0000256" key="1">
    <source>
        <dbReference type="SAM" id="MobiDB-lite"/>
    </source>
</evidence>
<feature type="compositionally biased region" description="Low complexity" evidence="1">
    <location>
        <begin position="208"/>
        <end position="221"/>
    </location>
</feature>
<gene>
    <name evidence="5" type="ORF">VOLCADRAFT_92047</name>
</gene>
<feature type="compositionally biased region" description="Low complexity" evidence="1">
    <location>
        <begin position="381"/>
        <end position="398"/>
    </location>
</feature>
<feature type="compositionally biased region" description="Low complexity" evidence="1">
    <location>
        <begin position="1685"/>
        <end position="1701"/>
    </location>
</feature>
<organism evidence="6">
    <name type="scientific">Volvox carteri f. nagariensis</name>
    <dbReference type="NCBI Taxonomy" id="3068"/>
    <lineage>
        <taxon>Eukaryota</taxon>
        <taxon>Viridiplantae</taxon>
        <taxon>Chlorophyta</taxon>
        <taxon>core chlorophytes</taxon>
        <taxon>Chlorophyceae</taxon>
        <taxon>CS clade</taxon>
        <taxon>Chlamydomonadales</taxon>
        <taxon>Volvocaceae</taxon>
        <taxon>Volvox</taxon>
    </lineage>
</organism>
<dbReference type="GO" id="GO:0003723">
    <property type="term" value="F:RNA binding"/>
    <property type="evidence" value="ECO:0007669"/>
    <property type="project" value="TreeGrafter"/>
</dbReference>
<sequence length="2025" mass="216346">MLLQPRRLSLISLPGSQIRLNGAWTQRLKARCSNGSVQPPATAPSRRRPPSKDSNENGRRRVPDPTSGRPGAHQQILQQRGGADSSDGQGSQGTSRHGAVAAPAVTTPAATNTVSGRHLNRSAPSNVVTPLQSTTAANSAISNHHLVHTGTYIHNSYARPGSEPSTNSQQLPPARRGHGPLEPQRRVDQTKRPAGHGGASWDQRSFSDDGSGSSTRSSSTSMANPSDAAPNRQLTGWKSDGAANGSGGGGVGGGRKTAMSFKGAAKQINADIMEAGRKGNWQLVAQHGAQFNSVNAATALHRLGSCGLQPGSWEARKLLTDPRFAQLERLAEAHVPSFGPREAANCLWALAKLGCDPPPSKDNDADLNQSYGGKGDGAHLGGLMSRSRGGSAVAPAAAADHDHDHDDGTGSTGRSSASSEAGGSLLAALCGRMEVLLECLGQQEVTNVLWALGTLGHHPGEALLRNLSMRLLGLLAEVPPQGIASSLLGLAKLGWSPGPYVLDQVARGSVAKIGEFNAQALSNTMWSLARLGYYNPQLQDAMFRQALRRLSEFSPQGISNLIWAAATLGLTVVSEGDGNGSGRPGGCGEGEKGGGSTIPSGDVPEPLLRTFCDQAAVSLQSYSPQNISNLLWSTAKMGYLHEPLMRAAATQAAGQLAAEVEEREGREEEQLEEEAEENDRGDSSASASSSSSSNMRRRDGDRRGGGGGGRATGAWNSQEVANATWAYATLGFQPGAEFLKQVSPKGGSSFFGFSRWRRSASRNRIVGPELWGQMMELLGRLAGQRGHAGGGGGGGGERLMELPEEAMRQLYQAYMNVRCDYPTAVLAPGPPGLLHRAAELWRFRSVWAVQVSGLQQSVSEAMTRLGLSHTVEWLVDNGDFSIDLAMELEIPVETAVPSHATQLQRGQQRQQQQQEGRWNQATWPPEGSVKYSRLRSIVTRMRSYPHPHLLPLMSWTILPHLLDMYDRCTSPPTPVLHLIDIIKFPSPGKSLGMEAAYSGGIDREIGSRTSSSSRSRSRKAATKVLRVAVEVDGPTHFTSNTRQPLSTTLYRRRCLEARGWVVDATAAVERVLLPIELDFMQPVVVVVVAVILWMMLVVAFVAMMAMMAMMATAALLVAQHGAQFNSVNAATAMHRLGSCGLQPGSWEARKLLTDPRFAQLERLAAGHLPSFDGPEVANCMWALAKLGYRAPAAVAKSQGRRAVSTGASGSLGGGGSGRALLLQGLSDRAGLVLQQLTSQTVAKTLWALGRMGHHPGEVLLRNLCDRLLQVLPQASHQDVSNSLLGLAKLGWSPGPYVLDQVARGSVAKIGEFNAQELSNMMWSLAHVKHCNAKLQTAIFQQAGFYHRLLACWLASWYRRAHDGASAAAAHFTYQELSNLLWSTAKMGYLHEPLMRAAARQAARQLAAEVEEREGREEEQLEDENGRGDSSGGGEEDDLAAAECRAAASRPSARGCVRSWSSQAVSNTTWAFATLGLHPGVEFLNQPCPCVQLQVAGGRQHGVGPGLTGTPGHGGAEGGGEGGGGQDQKREREQQRDQEHEGKGEAGRGRDGTTDAIKKPPGRGRGGGSGGGSARGSPAEQFSKQEISNSVWAAGRLQVYDPRVMDAVAEHVCAHRLPYLKPQEVANIAWAFGALRHAHKPLMDGLVRRAVHFMSTPPSSSSSSLSSPSSSSSSSSLSSATPFQISPSMPLLSPCPSSSSPSAHRRYDNPHDEDVVTRRPPVSGSLKMQELASICGAVGLFGWRYPALLEATTRRLTAYINQATQSTSPSAPTPRHETIQGIQHQHQQQEAHRAERCQPQQQQQELKARDIVNLSWGLSLVGGCSPELWGQMMELLGQLAGQRGHAGGGGGGERLMELPQEELVQIYQTFLHVQLDFPVTTATAGPDAGGGLHTSPPGLLVAGREAWRQLSQQGAQVSSFQWEVSKTLTRLGLNHSVELLTSGGKFSIDLALELVAEVEMEMEQAKEDNMESGEVMGPAALTEQPKQQQPQPHLHYQPRGRDEGKRRGSWLGGGECAVLALELRRL</sequence>
<dbReference type="Pfam" id="PF08373">
    <property type="entry name" value="RAP"/>
    <property type="match status" value="1"/>
</dbReference>
<dbReference type="GO" id="GO:0005759">
    <property type="term" value="C:mitochondrial matrix"/>
    <property type="evidence" value="ECO:0007669"/>
    <property type="project" value="TreeGrafter"/>
</dbReference>
<feature type="compositionally biased region" description="Basic and acidic residues" evidence="1">
    <location>
        <begin position="1704"/>
        <end position="1716"/>
    </location>
</feature>